<keyword evidence="3 5" id="KW-0694">RNA-binding</keyword>
<comment type="caution">
    <text evidence="8">The sequence shown here is derived from an EMBL/GenBank/DDBJ whole genome shotgun (WGS) entry which is preliminary data.</text>
</comment>
<feature type="region of interest" description="Disordered" evidence="6">
    <location>
        <begin position="647"/>
        <end position="685"/>
    </location>
</feature>
<dbReference type="SUPFAM" id="SSF54791">
    <property type="entry name" value="Eukaryotic type KH-domain (KH-domain type I)"/>
    <property type="match status" value="3"/>
</dbReference>
<dbReference type="Pfam" id="PF00013">
    <property type="entry name" value="KH_1"/>
    <property type="match status" value="3"/>
</dbReference>
<feature type="region of interest" description="Disordered" evidence="6">
    <location>
        <begin position="497"/>
        <end position="540"/>
    </location>
</feature>
<dbReference type="SUPFAM" id="SSF82704">
    <property type="entry name" value="AlbA-like"/>
    <property type="match status" value="1"/>
</dbReference>
<name>A0AAD6LZM7_9ROSI</name>
<feature type="region of interest" description="Disordered" evidence="6">
    <location>
        <begin position="1"/>
        <end position="48"/>
    </location>
</feature>
<dbReference type="Proteomes" id="UP001164929">
    <property type="component" value="Chromosome 13"/>
</dbReference>
<dbReference type="FunFam" id="3.30.310.210:FF:000002">
    <property type="entry name" value="KH domain-containing protein"/>
    <property type="match status" value="1"/>
</dbReference>
<feature type="compositionally biased region" description="Pro residues" evidence="6">
    <location>
        <begin position="11"/>
        <end position="43"/>
    </location>
</feature>
<feature type="compositionally biased region" description="Basic and acidic residues" evidence="6">
    <location>
        <begin position="288"/>
        <end position="302"/>
    </location>
</feature>
<keyword evidence="9" id="KW-1185">Reference proteome</keyword>
<evidence type="ECO:0000256" key="1">
    <source>
        <dbReference type="ARBA" id="ARBA00004123"/>
    </source>
</evidence>
<dbReference type="CDD" id="cd22460">
    <property type="entry name" value="KH-I_PEPPER_rpt2_like"/>
    <property type="match status" value="1"/>
</dbReference>
<comment type="subcellular location">
    <subcellularLocation>
        <location evidence="1">Nucleus</location>
    </subcellularLocation>
</comment>
<dbReference type="InterPro" id="IPR036612">
    <property type="entry name" value="KH_dom_type_1_sf"/>
</dbReference>
<dbReference type="InterPro" id="IPR004088">
    <property type="entry name" value="KH_dom_type_1"/>
</dbReference>
<evidence type="ECO:0000259" key="7">
    <source>
        <dbReference type="SMART" id="SM00322"/>
    </source>
</evidence>
<evidence type="ECO:0000256" key="5">
    <source>
        <dbReference type="PROSITE-ProRule" id="PRU00117"/>
    </source>
</evidence>
<feature type="domain" description="K Homology" evidence="7">
    <location>
        <begin position="401"/>
        <end position="476"/>
    </location>
</feature>
<evidence type="ECO:0000256" key="3">
    <source>
        <dbReference type="ARBA" id="ARBA00022884"/>
    </source>
</evidence>
<feature type="domain" description="K Homology" evidence="7">
    <location>
        <begin position="583"/>
        <end position="653"/>
    </location>
</feature>
<gene>
    <name evidence="8" type="ORF">NC653_030750</name>
</gene>
<feature type="region of interest" description="Disordered" evidence="6">
    <location>
        <begin position="281"/>
        <end position="302"/>
    </location>
</feature>
<dbReference type="InterPro" id="IPR004087">
    <property type="entry name" value="KH_dom"/>
</dbReference>
<dbReference type="Pfam" id="PF01918">
    <property type="entry name" value="Alba"/>
    <property type="match status" value="1"/>
</dbReference>
<dbReference type="InterPro" id="IPR002775">
    <property type="entry name" value="DNA/RNA-bd_Alba-like"/>
</dbReference>
<dbReference type="Gene3D" id="3.30.310.210">
    <property type="match status" value="1"/>
</dbReference>
<dbReference type="PANTHER" id="PTHR10288">
    <property type="entry name" value="KH DOMAIN CONTAINING RNA BINDING PROTEIN"/>
    <property type="match status" value="1"/>
</dbReference>
<dbReference type="GO" id="GO:0005634">
    <property type="term" value="C:nucleus"/>
    <property type="evidence" value="ECO:0007669"/>
    <property type="project" value="UniProtKB-SubCell"/>
</dbReference>
<dbReference type="FunFam" id="3.30.110.20:FF:000005">
    <property type="entry name" value="Uncharacterized protein At2g34160"/>
    <property type="match status" value="1"/>
</dbReference>
<dbReference type="GO" id="GO:0009911">
    <property type="term" value="P:positive regulation of flower development"/>
    <property type="evidence" value="ECO:0007669"/>
    <property type="project" value="UniProtKB-ARBA"/>
</dbReference>
<dbReference type="CDD" id="cd22459">
    <property type="entry name" value="KH-I_PEPPER_rpt1_like"/>
    <property type="match status" value="1"/>
</dbReference>
<feature type="domain" description="K Homology" evidence="7">
    <location>
        <begin position="309"/>
        <end position="389"/>
    </location>
</feature>
<accession>A0AAD6LZM7</accession>
<evidence type="ECO:0000313" key="8">
    <source>
        <dbReference type="EMBL" id="KAJ6974717.1"/>
    </source>
</evidence>
<organism evidence="8 9">
    <name type="scientific">Populus alba x Populus x berolinensis</name>
    <dbReference type="NCBI Taxonomy" id="444605"/>
    <lineage>
        <taxon>Eukaryota</taxon>
        <taxon>Viridiplantae</taxon>
        <taxon>Streptophyta</taxon>
        <taxon>Embryophyta</taxon>
        <taxon>Tracheophyta</taxon>
        <taxon>Spermatophyta</taxon>
        <taxon>Magnoliopsida</taxon>
        <taxon>eudicotyledons</taxon>
        <taxon>Gunneridae</taxon>
        <taxon>Pentapetalae</taxon>
        <taxon>rosids</taxon>
        <taxon>fabids</taxon>
        <taxon>Malpighiales</taxon>
        <taxon>Salicaceae</taxon>
        <taxon>Saliceae</taxon>
        <taxon>Populus</taxon>
    </lineage>
</organism>
<protein>
    <recommendedName>
        <fullName evidence="7">K Homology domain-containing protein</fullName>
    </recommendedName>
</protein>
<evidence type="ECO:0000256" key="2">
    <source>
        <dbReference type="ARBA" id="ARBA00022737"/>
    </source>
</evidence>
<dbReference type="GO" id="GO:0003723">
    <property type="term" value="F:RNA binding"/>
    <property type="evidence" value="ECO:0007669"/>
    <property type="project" value="UniProtKB-UniRule"/>
</dbReference>
<evidence type="ECO:0000256" key="6">
    <source>
        <dbReference type="SAM" id="MobiDB-lite"/>
    </source>
</evidence>
<dbReference type="Gene3D" id="3.30.110.20">
    <property type="entry name" value="Alba-like domain"/>
    <property type="match status" value="1"/>
</dbReference>
<dbReference type="AlphaFoldDB" id="A0AAD6LZM7"/>
<evidence type="ECO:0000256" key="4">
    <source>
        <dbReference type="ARBA" id="ARBA00023242"/>
    </source>
</evidence>
<feature type="compositionally biased region" description="Low complexity" evidence="6">
    <location>
        <begin position="647"/>
        <end position="661"/>
    </location>
</feature>
<dbReference type="InterPro" id="IPR036882">
    <property type="entry name" value="Alba-like_dom_sf"/>
</dbReference>
<keyword evidence="4" id="KW-0539">Nucleus</keyword>
<reference evidence="8" key="1">
    <citation type="journal article" date="2023" name="Mol. Ecol. Resour.">
        <title>Chromosome-level genome assembly of a triploid poplar Populus alba 'Berolinensis'.</title>
        <authorList>
            <person name="Chen S."/>
            <person name="Yu Y."/>
            <person name="Wang X."/>
            <person name="Wang S."/>
            <person name="Zhang T."/>
            <person name="Zhou Y."/>
            <person name="He R."/>
            <person name="Meng N."/>
            <person name="Wang Y."/>
            <person name="Liu W."/>
            <person name="Liu Z."/>
            <person name="Liu J."/>
            <person name="Guo Q."/>
            <person name="Huang H."/>
            <person name="Sederoff R.R."/>
            <person name="Wang G."/>
            <person name="Qu G."/>
            <person name="Chen S."/>
        </authorList>
    </citation>
    <scope>NUCLEOTIDE SEQUENCE</scope>
    <source>
        <strain evidence="8">SC-2020</strain>
    </source>
</reference>
<dbReference type="Gene3D" id="3.30.1370.10">
    <property type="entry name" value="K Homology domain, type 1"/>
    <property type="match status" value="1"/>
</dbReference>
<sequence length="697" mass="74339">MTMETVAAAPTPTPTPTQTPTPTPTPAPTPTPTPTPAPVPAPTPTTETVSNDTAIALAQQKKNRIQVSNTKKPLFFYVNLAKRYMQQYNEVELSALGMAITTVVTIAEILKNNGLAIEKKVLTSTVGMKDENKGRQIQKAKIEIVLEKSEKFDSLMNAVSSAPEEEAARDNKDDEKHAYLMADVDQGIGEHEVDHAAVHGVDPAADCVDHPVDHGLDSTDLGLDHGTDHAVDHGVDHITGPGLAVEHDDMDHPTDHHVDPSIDHDVDRPVNDMDNAIDQVPENNEASKQGHDEDTVSGGGEKRWPGWPGESVFRMLVPAQKVGSIIGRKGEFIKKIVEETRARIKILDGPPGTTERAVMVSAKEEPDSSLPPAMDGLLRVHKRIIDGLDSDSSNTPPASGAKVSTRLLVPASQAGSLIGKQGGTVKSIQEASTCIVRVLGAEDLPVFALQDDRVVEVLGEAAGVHKAVELIASHLRKFLVDRSIIPLFEMQMQMSNPSMEQMPPHQSWGPPQPLPPNHGGGPGYGQNPQYMPPPRQLDNYYPPADMPPLMEKQPHQGISAYGREAPMGSHASSNAQAAPSMITQITQQMQIPLSYADAVIGTAGASISYIRRASGATVTIQETRGVPGAMTVEISGTASQNFMAEAGAPAQPQTGGAADQGYNPYSHSSVYASPPSNPEHTGHAGGYGSMYGANYGY</sequence>
<dbReference type="PROSITE" id="PS50084">
    <property type="entry name" value="KH_TYPE_1"/>
    <property type="match status" value="3"/>
</dbReference>
<dbReference type="EMBL" id="JAQIZT010000013">
    <property type="protein sequence ID" value="KAJ6974717.1"/>
    <property type="molecule type" value="Genomic_DNA"/>
</dbReference>
<dbReference type="SMART" id="SM00322">
    <property type="entry name" value="KH"/>
    <property type="match status" value="3"/>
</dbReference>
<keyword evidence="2" id="KW-0677">Repeat</keyword>
<evidence type="ECO:0000313" key="9">
    <source>
        <dbReference type="Proteomes" id="UP001164929"/>
    </source>
</evidence>
<proteinExistence type="predicted"/>
<feature type="compositionally biased region" description="Low complexity" evidence="6">
    <location>
        <begin position="1"/>
        <end position="10"/>
    </location>
</feature>